<dbReference type="Pfam" id="PF17981">
    <property type="entry name" value="ADD_ATRX"/>
    <property type="match status" value="1"/>
</dbReference>
<feature type="compositionally biased region" description="Basic and acidic residues" evidence="14">
    <location>
        <begin position="565"/>
        <end position="577"/>
    </location>
</feature>
<dbReference type="GO" id="GO:0006281">
    <property type="term" value="P:DNA repair"/>
    <property type="evidence" value="ECO:0007669"/>
    <property type="project" value="UniProtKB-KW"/>
</dbReference>
<dbReference type="GO" id="GO:0016787">
    <property type="term" value="F:hydrolase activity"/>
    <property type="evidence" value="ECO:0007669"/>
    <property type="project" value="UniProtKB-KW"/>
</dbReference>
<feature type="region of interest" description="Disordered" evidence="14">
    <location>
        <begin position="174"/>
        <end position="317"/>
    </location>
</feature>
<accession>A0A8D8ZUA3</accession>
<evidence type="ECO:0000256" key="10">
    <source>
        <dbReference type="ARBA" id="ARBA00023125"/>
    </source>
</evidence>
<feature type="compositionally biased region" description="Basic and acidic residues" evidence="14">
    <location>
        <begin position="230"/>
        <end position="241"/>
    </location>
</feature>
<name>A0A8D8ZUA3_9HEMI</name>
<evidence type="ECO:0000256" key="11">
    <source>
        <dbReference type="ARBA" id="ARBA00023204"/>
    </source>
</evidence>
<feature type="compositionally biased region" description="Basic and acidic residues" evidence="14">
    <location>
        <begin position="463"/>
        <end position="478"/>
    </location>
</feature>
<dbReference type="GO" id="GO:0005634">
    <property type="term" value="C:nucleus"/>
    <property type="evidence" value="ECO:0007669"/>
    <property type="project" value="UniProtKB-SubCell"/>
</dbReference>
<evidence type="ECO:0000256" key="13">
    <source>
        <dbReference type="ARBA" id="ARBA00047995"/>
    </source>
</evidence>
<keyword evidence="10" id="KW-0238">DNA-binding</keyword>
<evidence type="ECO:0000256" key="9">
    <source>
        <dbReference type="ARBA" id="ARBA00022840"/>
    </source>
</evidence>
<keyword evidence="11" id="KW-0234">DNA repair</keyword>
<dbReference type="GO" id="GO:0006338">
    <property type="term" value="P:chromatin remodeling"/>
    <property type="evidence" value="ECO:0007669"/>
    <property type="project" value="TreeGrafter"/>
</dbReference>
<comment type="similarity">
    <text evidence="2">Belongs to the SNF2/RAD54 helicase family.</text>
</comment>
<dbReference type="CDD" id="cd11726">
    <property type="entry name" value="ADDz_ATRX"/>
    <property type="match status" value="1"/>
</dbReference>
<dbReference type="EMBL" id="HBUF01537391">
    <property type="protein sequence ID" value="CAG6753755.1"/>
    <property type="molecule type" value="Transcribed_RNA"/>
</dbReference>
<dbReference type="InterPro" id="IPR013083">
    <property type="entry name" value="Znf_RING/FYVE/PHD"/>
</dbReference>
<dbReference type="Gene3D" id="3.30.40.10">
    <property type="entry name" value="Zinc/RING finger domain, C3HC4 (zinc finger)"/>
    <property type="match status" value="1"/>
</dbReference>
<dbReference type="GO" id="GO:0031297">
    <property type="term" value="P:replication fork processing"/>
    <property type="evidence" value="ECO:0007669"/>
    <property type="project" value="TreeGrafter"/>
</dbReference>
<feature type="compositionally biased region" description="Basic and acidic residues" evidence="14">
    <location>
        <begin position="526"/>
        <end position="552"/>
    </location>
</feature>
<sequence length="812" mass="90922">MGIKRHTEKSLAIVCTDMEISYRKKTFPDSQSIISVKHKICCTACGRNLQKEVQTGLLCTHPAMEVILCKECLEFYGDGLYKTDKKGDDVYCRWCAQGGTIYCCSKCSVAFCKKCIDRNLKTDKKVMTDINKDTWACFICVSKPLWYLRALHWAVQKYKKDLLADSRKRKLSTSSIESGTLKTSKPGPASAKKALLGPASAKKAKLEESIKKPGPASSKRPGPASLTKTKVIDISDDDKPIQTRHKKIDYSPKIEFPIDDTPKRRSTQRKKPTPASKAKNTKKGKKPAKKRKFLSDASSDEEFDDFEDQEDDDSAVVDDEAKEPIERAMEHVLDFCFKLSNNFNTKLIKYQAHFKGNLTTSDKFNSACSNLHMDLKKIVRLYNAIDEKMMNQLDVFNAAQQALEADKLALEESVLGDIDCDEYGIDPKTPPEPEVILPEIDDYHQDQDETMKESNPIDINAESDERAKDEEQTDKIVEDGEESQEYSAESKVNEVTVENGVHSNEEIPEKPDEASNEKESEEEEDDKKLDEASKEKESEEEKDDKVSEENKESQPVSEPVVAVNEENKESQLEKELNSEPVLANEKHDEINDTETNVAETDKGTKPEKSTDEAMDIEEVGNKPAESDANEISSDARSSDLSKDGENSKNDVDSITLESTSTENKEDDKTDIEETFNSEVDSGERTENQNKDETIGSTDMESDNNEAIDVKNGIFDEAESRDDFSAEKADDQKQDEPREFETGPVKNGEAKDNEEMEVDANELKDVHNGSKDKVDEADGLSDISDKSDCFTDFDKVATKDSNFPTPSAATPSN</sequence>
<dbReference type="GO" id="GO:0010468">
    <property type="term" value="P:regulation of gene expression"/>
    <property type="evidence" value="ECO:0007669"/>
    <property type="project" value="UniProtKB-ARBA"/>
</dbReference>
<dbReference type="PROSITE" id="PS51533">
    <property type="entry name" value="ADD"/>
    <property type="match status" value="1"/>
</dbReference>
<evidence type="ECO:0000256" key="1">
    <source>
        <dbReference type="ARBA" id="ARBA00004123"/>
    </source>
</evidence>
<feature type="domain" description="PHD-type" evidence="15">
    <location>
        <begin position="30"/>
        <end position="168"/>
    </location>
</feature>
<keyword evidence="5" id="KW-0227">DNA damage</keyword>
<feature type="region of interest" description="Disordered" evidence="14">
    <location>
        <begin position="447"/>
        <end position="787"/>
    </location>
</feature>
<evidence type="ECO:0000256" key="8">
    <source>
        <dbReference type="ARBA" id="ARBA00022833"/>
    </source>
</evidence>
<comment type="subcellular location">
    <subcellularLocation>
        <location evidence="1">Nucleus</location>
    </subcellularLocation>
</comment>
<dbReference type="GO" id="GO:0005721">
    <property type="term" value="C:pericentric heterochromatin"/>
    <property type="evidence" value="ECO:0007669"/>
    <property type="project" value="TreeGrafter"/>
</dbReference>
<proteinExistence type="inferred from homology"/>
<evidence type="ECO:0000313" key="16">
    <source>
        <dbReference type="EMBL" id="CAG6753755.1"/>
    </source>
</evidence>
<dbReference type="GO" id="GO:0003678">
    <property type="term" value="F:DNA helicase activity"/>
    <property type="evidence" value="ECO:0007669"/>
    <property type="project" value="UniProtKB-EC"/>
</dbReference>
<reference evidence="16" key="1">
    <citation type="submission" date="2021-05" db="EMBL/GenBank/DDBJ databases">
        <authorList>
            <person name="Alioto T."/>
            <person name="Alioto T."/>
            <person name="Gomez Garrido J."/>
        </authorList>
    </citation>
    <scope>NUCLEOTIDE SEQUENCE</scope>
</reference>
<dbReference type="InterPro" id="IPR025766">
    <property type="entry name" value="ADD"/>
</dbReference>
<feature type="compositionally biased region" description="Basic and acidic residues" evidence="14">
    <location>
        <begin position="681"/>
        <end position="693"/>
    </location>
</feature>
<organism evidence="16">
    <name type="scientific">Cacopsylla melanoneura</name>
    <dbReference type="NCBI Taxonomy" id="428564"/>
    <lineage>
        <taxon>Eukaryota</taxon>
        <taxon>Metazoa</taxon>
        <taxon>Ecdysozoa</taxon>
        <taxon>Arthropoda</taxon>
        <taxon>Hexapoda</taxon>
        <taxon>Insecta</taxon>
        <taxon>Pterygota</taxon>
        <taxon>Neoptera</taxon>
        <taxon>Paraneoptera</taxon>
        <taxon>Hemiptera</taxon>
        <taxon>Sternorrhyncha</taxon>
        <taxon>Psylloidea</taxon>
        <taxon>Psyllidae</taxon>
        <taxon>Psyllinae</taxon>
        <taxon>Cacopsylla</taxon>
    </lineage>
</organism>
<dbReference type="InterPro" id="IPR041430">
    <property type="entry name" value="ADD_ATRX"/>
</dbReference>
<dbReference type="GO" id="GO:0008270">
    <property type="term" value="F:zinc ion binding"/>
    <property type="evidence" value="ECO:0007669"/>
    <property type="project" value="UniProtKB-KW"/>
</dbReference>
<keyword evidence="8" id="KW-0862">Zinc</keyword>
<keyword evidence="3" id="KW-0479">Metal-binding</keyword>
<evidence type="ECO:0000256" key="3">
    <source>
        <dbReference type="ARBA" id="ARBA00022723"/>
    </source>
</evidence>
<dbReference type="InterPro" id="IPR011011">
    <property type="entry name" value="Znf_FYVE_PHD"/>
</dbReference>
<evidence type="ECO:0000256" key="4">
    <source>
        <dbReference type="ARBA" id="ARBA00022741"/>
    </source>
</evidence>
<evidence type="ECO:0000256" key="6">
    <source>
        <dbReference type="ARBA" id="ARBA00022771"/>
    </source>
</evidence>
<evidence type="ECO:0000256" key="7">
    <source>
        <dbReference type="ARBA" id="ARBA00022801"/>
    </source>
</evidence>
<feature type="compositionally biased region" description="Basic and acidic residues" evidence="14">
    <location>
        <begin position="503"/>
        <end position="518"/>
    </location>
</feature>
<dbReference type="SUPFAM" id="SSF57903">
    <property type="entry name" value="FYVE/PHD zinc finger"/>
    <property type="match status" value="1"/>
</dbReference>
<protein>
    <submittedName>
        <fullName evidence="16">Transcriptional regulator ATRX</fullName>
    </submittedName>
</protein>
<dbReference type="GO" id="GO:0031490">
    <property type="term" value="F:chromatin DNA binding"/>
    <property type="evidence" value="ECO:0007669"/>
    <property type="project" value="TreeGrafter"/>
</dbReference>
<comment type="catalytic activity">
    <reaction evidence="13">
        <text>ATP + H2O = ADP + phosphate + H(+)</text>
        <dbReference type="Rhea" id="RHEA:13065"/>
        <dbReference type="ChEBI" id="CHEBI:15377"/>
        <dbReference type="ChEBI" id="CHEBI:15378"/>
        <dbReference type="ChEBI" id="CHEBI:30616"/>
        <dbReference type="ChEBI" id="CHEBI:43474"/>
        <dbReference type="ChEBI" id="CHEBI:456216"/>
        <dbReference type="EC" id="3.6.4.12"/>
    </reaction>
</comment>
<feature type="compositionally biased region" description="Acidic residues" evidence="14">
    <location>
        <begin position="298"/>
        <end position="317"/>
    </location>
</feature>
<feature type="compositionally biased region" description="Basic and acidic residues" evidence="14">
    <location>
        <begin position="720"/>
        <end position="740"/>
    </location>
</feature>
<evidence type="ECO:0000256" key="12">
    <source>
        <dbReference type="ARBA" id="ARBA00023242"/>
    </source>
</evidence>
<feature type="compositionally biased region" description="Basic and acidic residues" evidence="14">
    <location>
        <begin position="636"/>
        <end position="651"/>
    </location>
</feature>
<evidence type="ECO:0000256" key="14">
    <source>
        <dbReference type="SAM" id="MobiDB-lite"/>
    </source>
</evidence>
<dbReference type="InterPro" id="IPR052131">
    <property type="entry name" value="ATRX_domain-containing"/>
</dbReference>
<evidence type="ECO:0000259" key="15">
    <source>
        <dbReference type="PROSITE" id="PS51533"/>
    </source>
</evidence>
<dbReference type="GO" id="GO:0005524">
    <property type="term" value="F:ATP binding"/>
    <property type="evidence" value="ECO:0007669"/>
    <property type="project" value="UniProtKB-KW"/>
</dbReference>
<dbReference type="PANTHER" id="PTHR46357">
    <property type="entry name" value="TRANSCRIPTIONAL REGULATOR ATRX"/>
    <property type="match status" value="1"/>
</dbReference>
<dbReference type="PANTHER" id="PTHR46357:SF1">
    <property type="entry name" value="TRANSCRIPTIONAL REGULATOR ATRX"/>
    <property type="match status" value="1"/>
</dbReference>
<keyword evidence="7" id="KW-0378">Hydrolase</keyword>
<feature type="compositionally biased region" description="Basic and acidic residues" evidence="14">
    <location>
        <begin position="599"/>
        <end position="611"/>
    </location>
</feature>
<feature type="compositionally biased region" description="Polar residues" evidence="14">
    <location>
        <begin position="174"/>
        <end position="183"/>
    </location>
</feature>
<keyword evidence="9" id="KW-0067">ATP-binding</keyword>
<evidence type="ECO:0000256" key="2">
    <source>
        <dbReference type="ARBA" id="ARBA00007025"/>
    </source>
</evidence>
<feature type="compositionally biased region" description="Basic residues" evidence="14">
    <location>
        <begin position="279"/>
        <end position="292"/>
    </location>
</feature>
<keyword evidence="4" id="KW-0547">Nucleotide-binding</keyword>
<evidence type="ECO:0000256" key="5">
    <source>
        <dbReference type="ARBA" id="ARBA00022763"/>
    </source>
</evidence>
<keyword evidence="12" id="KW-0539">Nucleus</keyword>
<feature type="compositionally biased region" description="Basic and acidic residues" evidence="14">
    <location>
        <begin position="760"/>
        <end position="775"/>
    </location>
</feature>
<dbReference type="AlphaFoldDB" id="A0A8D8ZUA3"/>
<keyword evidence="6" id="KW-0863">Zinc-finger</keyword>